<gene>
    <name evidence="2" type="ORF">RUMHYD_01571</name>
</gene>
<keyword evidence="3" id="KW-1185">Reference proteome</keyword>
<dbReference type="HOGENOM" id="CLU_1709695_0_0_9"/>
<name>C0CL50_BLAHS</name>
<dbReference type="RefSeq" id="WP_005947816.1">
    <property type="nucleotide sequence ID" value="NZ_CP136423.1"/>
</dbReference>
<dbReference type="Proteomes" id="UP000003100">
    <property type="component" value="Unassembled WGS sequence"/>
</dbReference>
<feature type="compositionally biased region" description="Basic and acidic residues" evidence="1">
    <location>
        <begin position="83"/>
        <end position="92"/>
    </location>
</feature>
<proteinExistence type="predicted"/>
<accession>C0CL50</accession>
<reference evidence="2 3" key="1">
    <citation type="submission" date="2009-01" db="EMBL/GenBank/DDBJ databases">
        <authorList>
            <person name="Fulton L."/>
            <person name="Clifton S."/>
            <person name="Fulton B."/>
            <person name="Xu J."/>
            <person name="Minx P."/>
            <person name="Pepin K.H."/>
            <person name="Johnson M."/>
            <person name="Bhonagiri V."/>
            <person name="Nash W.E."/>
            <person name="Mardis E.R."/>
            <person name="Wilson R.K."/>
        </authorList>
    </citation>
    <scope>NUCLEOTIDE SEQUENCE [LARGE SCALE GENOMIC DNA]</scope>
    <source>
        <strain evidence="3">DSM 10507 / JCM 14656 / S5a33</strain>
    </source>
</reference>
<sequence>MKKREKIKQKFLVLISLLVGIFVPGTSAEAARQRLVIRPYQNVTEVFTETMAENTDHKTDGKETDKIVSISRNGTASSVEEAASSKENENRTENINVDQKTVKESRRKRLGRKLKAAFSSLKNRKLIVKFRRGAGVIPGKMRKIFHRPRKAVA</sequence>
<evidence type="ECO:0000313" key="3">
    <source>
        <dbReference type="Proteomes" id="UP000003100"/>
    </source>
</evidence>
<evidence type="ECO:0000313" key="2">
    <source>
        <dbReference type="EMBL" id="EEG49538.1"/>
    </source>
</evidence>
<feature type="region of interest" description="Disordered" evidence="1">
    <location>
        <begin position="52"/>
        <end position="108"/>
    </location>
</feature>
<feature type="compositionally biased region" description="Basic and acidic residues" evidence="1">
    <location>
        <begin position="54"/>
        <end position="66"/>
    </location>
</feature>
<reference evidence="2 3" key="2">
    <citation type="submission" date="2009-02" db="EMBL/GenBank/DDBJ databases">
        <title>Draft genome sequence of Blautia hydrogenotrophica DSM 10507 (Ruminococcus hydrogenotrophicus DSM 10507).</title>
        <authorList>
            <person name="Sudarsanam P."/>
            <person name="Ley R."/>
            <person name="Guruge J."/>
            <person name="Turnbaugh P.J."/>
            <person name="Mahowald M."/>
            <person name="Liep D."/>
            <person name="Gordon J."/>
        </authorList>
    </citation>
    <scope>NUCLEOTIDE SEQUENCE [LARGE SCALE GENOMIC DNA]</scope>
    <source>
        <strain evidence="3">DSM 10507 / JCM 14656 / S5a33</strain>
    </source>
</reference>
<organism evidence="2 3">
    <name type="scientific">Blautia hydrogenotrophica (strain DSM 10507 / JCM 14656 / S5a33)</name>
    <name type="common">Ruminococcus hydrogenotrophicus</name>
    <dbReference type="NCBI Taxonomy" id="476272"/>
    <lineage>
        <taxon>Bacteria</taxon>
        <taxon>Bacillati</taxon>
        <taxon>Bacillota</taxon>
        <taxon>Clostridia</taxon>
        <taxon>Lachnospirales</taxon>
        <taxon>Lachnospiraceae</taxon>
        <taxon>Blautia</taxon>
    </lineage>
</organism>
<dbReference type="AlphaFoldDB" id="C0CL50"/>
<dbReference type="PATRIC" id="fig|476272.21.peg.2920"/>
<dbReference type="EMBL" id="ACBZ01000076">
    <property type="protein sequence ID" value="EEG49538.1"/>
    <property type="molecule type" value="Genomic_DNA"/>
</dbReference>
<evidence type="ECO:0000256" key="1">
    <source>
        <dbReference type="SAM" id="MobiDB-lite"/>
    </source>
</evidence>
<comment type="caution">
    <text evidence="2">The sequence shown here is derived from an EMBL/GenBank/DDBJ whole genome shotgun (WGS) entry which is preliminary data.</text>
</comment>
<dbReference type="GeneID" id="86820221"/>
<protein>
    <submittedName>
        <fullName evidence="2">Uncharacterized protein</fullName>
    </submittedName>
</protein>